<reference evidence="2 3" key="1">
    <citation type="submission" date="2019-03" db="EMBL/GenBank/DDBJ databases">
        <title>Roseomonas sp. a novel Roseomonas species isolated from Sea whip Gorgonian.</title>
        <authorList>
            <person name="Li F."/>
            <person name="Pan X."/>
            <person name="Huang S."/>
            <person name="Li Z."/>
            <person name="Meng B."/>
        </authorList>
    </citation>
    <scope>NUCLEOTIDE SEQUENCE [LARGE SCALE GENOMIC DNA]</scope>
    <source>
        <strain evidence="2 3">M0104</strain>
    </source>
</reference>
<dbReference type="EMBL" id="SNVJ01000003">
    <property type="protein sequence ID" value="MXP62587.1"/>
    <property type="molecule type" value="Genomic_DNA"/>
</dbReference>
<evidence type="ECO:0000313" key="3">
    <source>
        <dbReference type="Proteomes" id="UP000460715"/>
    </source>
</evidence>
<dbReference type="Pfam" id="PF06568">
    <property type="entry name" value="YjiS-like"/>
    <property type="match status" value="1"/>
</dbReference>
<dbReference type="AlphaFoldDB" id="A0A845BB39"/>
<keyword evidence="3" id="KW-1185">Reference proteome</keyword>
<dbReference type="RefSeq" id="WP_160935716.1">
    <property type="nucleotide sequence ID" value="NZ_SNVJ01000003.1"/>
</dbReference>
<evidence type="ECO:0000259" key="1">
    <source>
        <dbReference type="Pfam" id="PF06568"/>
    </source>
</evidence>
<organism evidence="2 3">
    <name type="scientific">Teichococcus coralli</name>
    <dbReference type="NCBI Taxonomy" id="2545983"/>
    <lineage>
        <taxon>Bacteria</taxon>
        <taxon>Pseudomonadati</taxon>
        <taxon>Pseudomonadota</taxon>
        <taxon>Alphaproteobacteria</taxon>
        <taxon>Acetobacterales</taxon>
        <taxon>Roseomonadaceae</taxon>
        <taxon>Roseomonas</taxon>
    </lineage>
</organism>
<evidence type="ECO:0000313" key="2">
    <source>
        <dbReference type="EMBL" id="MXP62587.1"/>
    </source>
</evidence>
<dbReference type="OrthoDB" id="8116725at2"/>
<dbReference type="InterPro" id="IPR009506">
    <property type="entry name" value="YjiS-like"/>
</dbReference>
<feature type="domain" description="YjiS-like" evidence="1">
    <location>
        <begin position="50"/>
        <end position="85"/>
    </location>
</feature>
<comment type="caution">
    <text evidence="2">The sequence shown here is derived from an EMBL/GenBank/DDBJ whole genome shotgun (WGS) entry which is preliminary data.</text>
</comment>
<protein>
    <submittedName>
        <fullName evidence="2">DUF1127 domain-containing protein</fullName>
    </submittedName>
</protein>
<accession>A0A845BB39</accession>
<gene>
    <name evidence="2" type="ORF">E0493_04370</name>
</gene>
<dbReference type="Proteomes" id="UP000460715">
    <property type="component" value="Unassembled WGS sequence"/>
</dbReference>
<sequence length="113" mass="12613">MDARITKPEFDSAIPSCAGTLSSAEAVRLEATRLRDEAIGRWIRSAARALFRAVAEYPRRRRVYEELSTLSDRELADIGLNRGDITHVFEDEFRARERLAANAPAKARPANAA</sequence>
<name>A0A845BB39_9PROT</name>
<proteinExistence type="predicted"/>